<feature type="active site" description="Proton donor/acceptor" evidence="1">
    <location>
        <position position="193"/>
    </location>
</feature>
<dbReference type="PIRSF" id="PIRSF015753">
    <property type="entry name" value="GST"/>
    <property type="match status" value="1"/>
</dbReference>
<dbReference type="InterPro" id="IPR047047">
    <property type="entry name" value="GST_Omega-like_C"/>
</dbReference>
<feature type="site" description="Lowers pKa of active site Cys" evidence="3">
    <location>
        <position position="251"/>
    </location>
</feature>
<dbReference type="SUPFAM" id="SSF52833">
    <property type="entry name" value="Thioredoxin-like"/>
    <property type="match status" value="1"/>
</dbReference>
<dbReference type="Proteomes" id="UP000076532">
    <property type="component" value="Unassembled WGS sequence"/>
</dbReference>
<reference evidence="5 6" key="1">
    <citation type="journal article" date="2016" name="Mol. Biol. Evol.">
        <title>Comparative Genomics of Early-Diverging Mushroom-Forming Fungi Provides Insights into the Origins of Lignocellulose Decay Capabilities.</title>
        <authorList>
            <person name="Nagy L.G."/>
            <person name="Riley R."/>
            <person name="Tritt A."/>
            <person name="Adam C."/>
            <person name="Daum C."/>
            <person name="Floudas D."/>
            <person name="Sun H."/>
            <person name="Yadav J.S."/>
            <person name="Pangilinan J."/>
            <person name="Larsson K.H."/>
            <person name="Matsuura K."/>
            <person name="Barry K."/>
            <person name="Labutti K."/>
            <person name="Kuo R."/>
            <person name="Ohm R.A."/>
            <person name="Bhattacharya S.S."/>
            <person name="Shirouzu T."/>
            <person name="Yoshinaga Y."/>
            <person name="Martin F.M."/>
            <person name="Grigoriev I.V."/>
            <person name="Hibbett D.S."/>
        </authorList>
    </citation>
    <scope>NUCLEOTIDE SEQUENCE [LARGE SCALE GENOMIC DNA]</scope>
    <source>
        <strain evidence="5 6">CBS 109695</strain>
    </source>
</reference>
<feature type="active site" description="Nucleophile" evidence="1">
    <location>
        <position position="56"/>
    </location>
</feature>
<dbReference type="Pfam" id="PF13410">
    <property type="entry name" value="GST_C_2"/>
    <property type="match status" value="1"/>
</dbReference>
<dbReference type="SFLD" id="SFLDG01148">
    <property type="entry name" value="Xi_(cytGST)"/>
    <property type="match status" value="1"/>
</dbReference>
<feature type="binding site" evidence="2">
    <location>
        <position position="89"/>
    </location>
    <ligand>
        <name>glutathione</name>
        <dbReference type="ChEBI" id="CHEBI:57925"/>
    </ligand>
</feature>
<dbReference type="FunFam" id="3.40.30.10:FF:000162">
    <property type="entry name" value="Glutathione S-transferase Gst3"/>
    <property type="match status" value="1"/>
</dbReference>
<dbReference type="SFLD" id="SFLDG01206">
    <property type="entry name" value="Xi.1"/>
    <property type="match status" value="1"/>
</dbReference>
<evidence type="ECO:0000256" key="1">
    <source>
        <dbReference type="PIRSR" id="PIRSR015753-1"/>
    </source>
</evidence>
<dbReference type="PROSITE" id="PS50405">
    <property type="entry name" value="GST_CTER"/>
    <property type="match status" value="1"/>
</dbReference>
<protein>
    <recommendedName>
        <fullName evidence="4">GST C-terminal domain-containing protein</fullName>
    </recommendedName>
</protein>
<evidence type="ECO:0000256" key="2">
    <source>
        <dbReference type="PIRSR" id="PIRSR015753-2"/>
    </source>
</evidence>
<dbReference type="Pfam" id="PF13409">
    <property type="entry name" value="GST_N_2"/>
    <property type="match status" value="1"/>
</dbReference>
<feature type="binding site" evidence="2">
    <location>
        <begin position="125"/>
        <end position="128"/>
    </location>
    <ligand>
        <name>glutathione</name>
        <dbReference type="ChEBI" id="CHEBI:57925"/>
    </ligand>
</feature>
<organism evidence="5 6">
    <name type="scientific">Athelia psychrophila</name>
    <dbReference type="NCBI Taxonomy" id="1759441"/>
    <lineage>
        <taxon>Eukaryota</taxon>
        <taxon>Fungi</taxon>
        <taxon>Dikarya</taxon>
        <taxon>Basidiomycota</taxon>
        <taxon>Agaricomycotina</taxon>
        <taxon>Agaricomycetes</taxon>
        <taxon>Agaricomycetidae</taxon>
        <taxon>Atheliales</taxon>
        <taxon>Atheliaceae</taxon>
        <taxon>Athelia</taxon>
    </lineage>
</organism>
<name>A0A166NGA7_9AGAM</name>
<dbReference type="EMBL" id="KV417523">
    <property type="protein sequence ID" value="KZP24976.1"/>
    <property type="molecule type" value="Genomic_DNA"/>
</dbReference>
<dbReference type="PANTHER" id="PTHR32419">
    <property type="entry name" value="GLUTATHIONYL-HYDROQUINONE REDUCTASE"/>
    <property type="match status" value="1"/>
</dbReference>
<feature type="binding site" evidence="2">
    <location>
        <begin position="143"/>
        <end position="144"/>
    </location>
    <ligand>
        <name>glutathione</name>
        <dbReference type="ChEBI" id="CHEBI:57925"/>
    </ligand>
</feature>
<evidence type="ECO:0000313" key="5">
    <source>
        <dbReference type="EMBL" id="KZP24976.1"/>
    </source>
</evidence>
<dbReference type="OrthoDB" id="2309723at2759"/>
<sequence length="320" mass="36417">MVVVDTTSQSDISKMTVHAADGSFKRPASSFRNTIEKGGKFDVEKDRYHLYVSYACPWATRALIVRKLKGLDEIIPVTVVSPRMGSNGWPFANVDKFPGADADPLYNSEHVRDLYLKADPDYSGRFTVPVLWDKKNHTIVNNESSEIIRILNTAFNDIIPADKAAVDLYPQAHRTEIDEVNEWVYDTVNNGVYKSGLALTQEAYEKAVVQLFKSLDRLEGLLQGKDYLVGDTLTEADVRLWVTTIRFDPVYVGHFKCNLKTIRDGYPAINAWMKKLYWNQPAFKDSTNFEHIKTHYYWSHLQINPSRIVPSGPIPAIQEL</sequence>
<dbReference type="STRING" id="436010.A0A166NGA7"/>
<feature type="domain" description="GST C-terminal" evidence="4">
    <location>
        <begin position="170"/>
        <end position="296"/>
    </location>
</feature>
<dbReference type="CDD" id="cd03190">
    <property type="entry name" value="GST_C_Omega_like"/>
    <property type="match status" value="1"/>
</dbReference>
<evidence type="ECO:0000313" key="6">
    <source>
        <dbReference type="Proteomes" id="UP000076532"/>
    </source>
</evidence>
<dbReference type="PANTHER" id="PTHR32419:SF6">
    <property type="entry name" value="GLUTATHIONE S-TRANSFERASE OMEGA-LIKE 1-RELATED"/>
    <property type="match status" value="1"/>
</dbReference>
<dbReference type="SFLD" id="SFLDS00019">
    <property type="entry name" value="Glutathione_Transferase_(cytos"/>
    <property type="match status" value="1"/>
</dbReference>
<dbReference type="InterPro" id="IPR036282">
    <property type="entry name" value="Glutathione-S-Trfase_C_sf"/>
</dbReference>
<accession>A0A166NGA7</accession>
<dbReference type="InterPro" id="IPR036249">
    <property type="entry name" value="Thioredoxin-like_sf"/>
</dbReference>
<dbReference type="GO" id="GO:0005737">
    <property type="term" value="C:cytoplasm"/>
    <property type="evidence" value="ECO:0007669"/>
    <property type="project" value="TreeGrafter"/>
</dbReference>
<proteinExistence type="predicted"/>
<dbReference type="InterPro" id="IPR040079">
    <property type="entry name" value="Glutathione_S-Trfase"/>
</dbReference>
<keyword evidence="6" id="KW-1185">Reference proteome</keyword>
<dbReference type="InterPro" id="IPR010987">
    <property type="entry name" value="Glutathione-S-Trfase_C-like"/>
</dbReference>
<feature type="site" description="Lowers pKa of active site Cys" evidence="3">
    <location>
        <position position="296"/>
    </location>
</feature>
<dbReference type="InterPro" id="IPR016639">
    <property type="entry name" value="GST_Omega/GSH"/>
</dbReference>
<dbReference type="SUPFAM" id="SSF47616">
    <property type="entry name" value="GST C-terminal domain-like"/>
    <property type="match status" value="1"/>
</dbReference>
<evidence type="ECO:0000259" key="4">
    <source>
        <dbReference type="PROSITE" id="PS50405"/>
    </source>
</evidence>
<dbReference type="Gene3D" id="1.20.1050.10">
    <property type="match status" value="1"/>
</dbReference>
<dbReference type="GO" id="GO:0004364">
    <property type="term" value="F:glutathione transferase activity"/>
    <property type="evidence" value="ECO:0007669"/>
    <property type="project" value="InterPro"/>
</dbReference>
<dbReference type="InterPro" id="IPR004045">
    <property type="entry name" value="Glutathione_S-Trfase_N"/>
</dbReference>
<dbReference type="AlphaFoldDB" id="A0A166NGA7"/>
<evidence type="ECO:0000256" key="3">
    <source>
        <dbReference type="PIRSR" id="PIRSR015753-3"/>
    </source>
</evidence>
<dbReference type="Gene3D" id="3.40.30.10">
    <property type="entry name" value="Glutaredoxin"/>
    <property type="match status" value="1"/>
</dbReference>
<gene>
    <name evidence="5" type="ORF">FIBSPDRAFT_856342</name>
</gene>